<keyword evidence="6" id="KW-0969">Cilium</keyword>
<comment type="caution">
    <text evidence="6">The sequence shown here is derived from an EMBL/GenBank/DDBJ whole genome shotgun (WGS) entry which is preliminary data.</text>
</comment>
<evidence type="ECO:0000256" key="2">
    <source>
        <dbReference type="ARBA" id="ARBA00022490"/>
    </source>
</evidence>
<dbReference type="InterPro" id="IPR008622">
    <property type="entry name" value="FliT"/>
</dbReference>
<comment type="subcellular location">
    <subcellularLocation>
        <location evidence="1">Cytoplasm</location>
        <location evidence="1">Cytosol</location>
    </subcellularLocation>
</comment>
<dbReference type="Proteomes" id="UP001595665">
    <property type="component" value="Unassembled WGS sequence"/>
</dbReference>
<evidence type="ECO:0000256" key="1">
    <source>
        <dbReference type="ARBA" id="ARBA00004514"/>
    </source>
</evidence>
<gene>
    <name evidence="6" type="ORF">ACFOPH_13060</name>
</gene>
<evidence type="ECO:0000256" key="4">
    <source>
        <dbReference type="ARBA" id="ARBA00023186"/>
    </source>
</evidence>
<keyword evidence="6" id="KW-0282">Flagellum</keyword>
<evidence type="ECO:0000313" key="6">
    <source>
        <dbReference type="EMBL" id="MFC3459164.1"/>
    </source>
</evidence>
<keyword evidence="7" id="KW-1185">Reference proteome</keyword>
<dbReference type="Gene3D" id="1.20.58.380">
    <property type="entry name" value="Flagellar protein flit"/>
    <property type="match status" value="1"/>
</dbReference>
<evidence type="ECO:0000256" key="5">
    <source>
        <dbReference type="ARBA" id="ARBA00093797"/>
    </source>
</evidence>
<keyword evidence="3" id="KW-1005">Bacterial flagellum biogenesis</keyword>
<dbReference type="RefSeq" id="WP_312551805.1">
    <property type="nucleotide sequence ID" value="NZ_JBHRVV010000001.1"/>
</dbReference>
<dbReference type="Pfam" id="PF05400">
    <property type="entry name" value="FliT"/>
    <property type="match status" value="1"/>
</dbReference>
<protein>
    <recommendedName>
        <fullName evidence="5">Flagellar protein FliT</fullName>
    </recommendedName>
</protein>
<reference evidence="7" key="1">
    <citation type="journal article" date="2019" name="Int. J. Syst. Evol. Microbiol.">
        <title>The Global Catalogue of Microorganisms (GCM) 10K type strain sequencing project: providing services to taxonomists for standard genome sequencing and annotation.</title>
        <authorList>
            <consortium name="The Broad Institute Genomics Platform"/>
            <consortium name="The Broad Institute Genome Sequencing Center for Infectious Disease"/>
            <person name="Wu L."/>
            <person name="Ma J."/>
        </authorList>
    </citation>
    <scope>NUCLEOTIDE SEQUENCE [LARGE SCALE GENOMIC DNA]</scope>
    <source>
        <strain evidence="7">CCM 7480</strain>
    </source>
</reference>
<name>A0ABV7PMJ4_9BURK</name>
<keyword evidence="2" id="KW-0963">Cytoplasm</keyword>
<proteinExistence type="predicted"/>
<evidence type="ECO:0000256" key="3">
    <source>
        <dbReference type="ARBA" id="ARBA00022795"/>
    </source>
</evidence>
<evidence type="ECO:0000313" key="7">
    <source>
        <dbReference type="Proteomes" id="UP001595665"/>
    </source>
</evidence>
<organism evidence="6 7">
    <name type="scientific">Massilia haematophila</name>
    <dbReference type="NCBI Taxonomy" id="457923"/>
    <lineage>
        <taxon>Bacteria</taxon>
        <taxon>Pseudomonadati</taxon>
        <taxon>Pseudomonadota</taxon>
        <taxon>Betaproteobacteria</taxon>
        <taxon>Burkholderiales</taxon>
        <taxon>Oxalobacteraceae</taxon>
        <taxon>Telluria group</taxon>
        <taxon>Massilia</taxon>
    </lineage>
</organism>
<keyword evidence="4" id="KW-0143">Chaperone</keyword>
<dbReference type="EMBL" id="JBHRVV010000001">
    <property type="protein sequence ID" value="MFC3459164.1"/>
    <property type="molecule type" value="Genomic_DNA"/>
</dbReference>
<keyword evidence="6" id="KW-0966">Cell projection</keyword>
<sequence length="109" mass="12028">MMTGQEVLSEYAAVAALTGQMRAAAEAGDWDQLVLLEQRCTVHVDTLKREEAAVALNPQGRQAKVDCIKRILADDRRIRDLTMPWMAQLSALINNSGTQRRLANAYGSV</sequence>
<accession>A0ABV7PMJ4</accession>